<evidence type="ECO:0000256" key="2">
    <source>
        <dbReference type="ARBA" id="ARBA00023002"/>
    </source>
</evidence>
<dbReference type="GO" id="GO:0016491">
    <property type="term" value="F:oxidoreductase activity"/>
    <property type="evidence" value="ECO:0007669"/>
    <property type="project" value="UniProtKB-KW"/>
</dbReference>
<organism evidence="7 8">
    <name type="scientific">Streptomyces humidus</name>
    <dbReference type="NCBI Taxonomy" id="52259"/>
    <lineage>
        <taxon>Bacteria</taxon>
        <taxon>Bacillati</taxon>
        <taxon>Actinomycetota</taxon>
        <taxon>Actinomycetes</taxon>
        <taxon>Kitasatosporales</taxon>
        <taxon>Streptomycetaceae</taxon>
        <taxon>Streptomyces</taxon>
    </lineage>
</organism>
<sequence>MRVGFVGLGDQGAPIAARIAAAGVDCTVWARRPETLDPFRAGPARVVDALADVGEGVDLLGTCLFDAVGTWEVLFGPAGVAPAMPAGATIAVHSTISPDEVRALAREAATYGLHLLDAPVSGGRIRAEAGELITMVGGEQSTFARFDPLLRTFSAEVVHVGPVGAGQHAKLLNNAMLAAHLALAADAFRIAEGHGLDPVAFGKVLAGGSGRSFGVEMYARVGGLAAVARSQARPTLGKDVALLADSMVSDSEGGLLLSAARAAIAAFDTAADD</sequence>
<dbReference type="Gene3D" id="1.10.1040.10">
    <property type="entry name" value="N-(1-d-carboxylethyl)-l-norvaline Dehydrogenase, domain 2"/>
    <property type="match status" value="1"/>
</dbReference>
<dbReference type="PANTHER" id="PTHR43060:SF15">
    <property type="entry name" value="3-HYDROXYISOBUTYRATE DEHYDROGENASE-LIKE 1, MITOCHONDRIAL-RELATED"/>
    <property type="match status" value="1"/>
</dbReference>
<protein>
    <submittedName>
        <fullName evidence="7">6-phosphogluconate dehydrogenase</fullName>
    </submittedName>
</protein>
<dbReference type="EMBL" id="BMTL01000045">
    <property type="protein sequence ID" value="GGS24592.1"/>
    <property type="molecule type" value="Genomic_DNA"/>
</dbReference>
<comment type="similarity">
    <text evidence="1">Belongs to the HIBADH-related family.</text>
</comment>
<dbReference type="PIRSF" id="PIRSF000103">
    <property type="entry name" value="HIBADH"/>
    <property type="match status" value="1"/>
</dbReference>
<proteinExistence type="inferred from homology"/>
<evidence type="ECO:0000256" key="4">
    <source>
        <dbReference type="PIRSR" id="PIRSR000103-1"/>
    </source>
</evidence>
<dbReference type="InterPro" id="IPR015815">
    <property type="entry name" value="HIBADH-related"/>
</dbReference>
<dbReference type="InterPro" id="IPR029154">
    <property type="entry name" value="HIBADH-like_NADP-bd"/>
</dbReference>
<dbReference type="SUPFAM" id="SSF51735">
    <property type="entry name" value="NAD(P)-binding Rossmann-fold domains"/>
    <property type="match status" value="1"/>
</dbReference>
<dbReference type="Gene3D" id="3.40.50.720">
    <property type="entry name" value="NAD(P)-binding Rossmann-like Domain"/>
    <property type="match status" value="1"/>
</dbReference>
<comment type="caution">
    <text evidence="7">The sequence shown here is derived from an EMBL/GenBank/DDBJ whole genome shotgun (WGS) entry which is preliminary data.</text>
</comment>
<feature type="domain" description="6-phosphogluconate dehydrogenase NADP-binding" evidence="5">
    <location>
        <begin position="2"/>
        <end position="161"/>
    </location>
</feature>
<evidence type="ECO:0000259" key="6">
    <source>
        <dbReference type="Pfam" id="PF14833"/>
    </source>
</evidence>
<dbReference type="Proteomes" id="UP000606194">
    <property type="component" value="Unassembled WGS sequence"/>
</dbReference>
<evidence type="ECO:0000313" key="7">
    <source>
        <dbReference type="EMBL" id="GGS24592.1"/>
    </source>
</evidence>
<name>A0A918G8F3_9ACTN</name>
<dbReference type="InterPro" id="IPR036291">
    <property type="entry name" value="NAD(P)-bd_dom_sf"/>
</dbReference>
<dbReference type="GO" id="GO:0050661">
    <property type="term" value="F:NADP binding"/>
    <property type="evidence" value="ECO:0007669"/>
    <property type="project" value="InterPro"/>
</dbReference>
<feature type="active site" evidence="4">
    <location>
        <position position="170"/>
    </location>
</feature>
<reference evidence="7" key="1">
    <citation type="journal article" date="2014" name="Int. J. Syst. Evol. Microbiol.">
        <title>Complete genome sequence of Corynebacterium casei LMG S-19264T (=DSM 44701T), isolated from a smear-ripened cheese.</title>
        <authorList>
            <consortium name="US DOE Joint Genome Institute (JGI-PGF)"/>
            <person name="Walter F."/>
            <person name="Albersmeier A."/>
            <person name="Kalinowski J."/>
            <person name="Ruckert C."/>
        </authorList>
    </citation>
    <scope>NUCLEOTIDE SEQUENCE</scope>
    <source>
        <strain evidence="7">JCM 4386</strain>
    </source>
</reference>
<dbReference type="InterPro" id="IPR006115">
    <property type="entry name" value="6PGDH_NADP-bd"/>
</dbReference>
<dbReference type="Pfam" id="PF14833">
    <property type="entry name" value="NAD_binding_11"/>
    <property type="match status" value="1"/>
</dbReference>
<evidence type="ECO:0000313" key="8">
    <source>
        <dbReference type="Proteomes" id="UP000606194"/>
    </source>
</evidence>
<dbReference type="GO" id="GO:0051287">
    <property type="term" value="F:NAD binding"/>
    <property type="evidence" value="ECO:0007669"/>
    <property type="project" value="InterPro"/>
</dbReference>
<evidence type="ECO:0000256" key="3">
    <source>
        <dbReference type="ARBA" id="ARBA00023027"/>
    </source>
</evidence>
<evidence type="ECO:0000259" key="5">
    <source>
        <dbReference type="Pfam" id="PF03446"/>
    </source>
</evidence>
<reference evidence="7" key="2">
    <citation type="submission" date="2020-09" db="EMBL/GenBank/DDBJ databases">
        <authorList>
            <person name="Sun Q."/>
            <person name="Ohkuma M."/>
        </authorList>
    </citation>
    <scope>NUCLEOTIDE SEQUENCE</scope>
    <source>
        <strain evidence="7">JCM 4386</strain>
    </source>
</reference>
<dbReference type="RefSeq" id="WP_053744038.1">
    <property type="nucleotide sequence ID" value="NZ_BMTL01000045.1"/>
</dbReference>
<dbReference type="PANTHER" id="PTHR43060">
    <property type="entry name" value="3-HYDROXYISOBUTYRATE DEHYDROGENASE-LIKE 1, MITOCHONDRIAL-RELATED"/>
    <property type="match status" value="1"/>
</dbReference>
<accession>A0A918G8F3</accession>
<dbReference type="AlphaFoldDB" id="A0A918G8F3"/>
<keyword evidence="8" id="KW-1185">Reference proteome</keyword>
<dbReference type="InterPro" id="IPR013328">
    <property type="entry name" value="6PGD_dom2"/>
</dbReference>
<gene>
    <name evidence="7" type="ORF">GCM10010269_74100</name>
</gene>
<dbReference type="SUPFAM" id="SSF48179">
    <property type="entry name" value="6-phosphogluconate dehydrogenase C-terminal domain-like"/>
    <property type="match status" value="1"/>
</dbReference>
<keyword evidence="3" id="KW-0520">NAD</keyword>
<dbReference type="InterPro" id="IPR008927">
    <property type="entry name" value="6-PGluconate_DH-like_C_sf"/>
</dbReference>
<evidence type="ECO:0000256" key="1">
    <source>
        <dbReference type="ARBA" id="ARBA00009080"/>
    </source>
</evidence>
<keyword evidence="2" id="KW-0560">Oxidoreductase</keyword>
<dbReference type="Pfam" id="PF03446">
    <property type="entry name" value="NAD_binding_2"/>
    <property type="match status" value="1"/>
</dbReference>
<feature type="domain" description="3-hydroxyisobutyrate dehydrogenase-like NAD-binding" evidence="6">
    <location>
        <begin position="164"/>
        <end position="218"/>
    </location>
</feature>